<protein>
    <submittedName>
        <fullName evidence="1">PmoA family protein</fullName>
    </submittedName>
</protein>
<dbReference type="EMBL" id="JAIRBC010000005">
    <property type="protein sequence ID" value="MCG2460054.1"/>
    <property type="molecule type" value="Genomic_DNA"/>
</dbReference>
<accession>A0AAE3ETP4</accession>
<dbReference type="Proteomes" id="UP001200642">
    <property type="component" value="Unassembled WGS sequence"/>
</dbReference>
<proteinExistence type="predicted"/>
<dbReference type="Pfam" id="PF14100">
    <property type="entry name" value="DUF6807"/>
    <property type="match status" value="1"/>
</dbReference>
<dbReference type="InterPro" id="IPR029475">
    <property type="entry name" value="DUF6807"/>
</dbReference>
<keyword evidence="2" id="KW-1185">Reference proteome</keyword>
<dbReference type="AlphaFoldDB" id="A0AAE3ETP4"/>
<evidence type="ECO:0000313" key="2">
    <source>
        <dbReference type="Proteomes" id="UP001200642"/>
    </source>
</evidence>
<sequence>MSILCHPKTPNYPAPWILRSETSMQNVVFPGNQRVKIPMDKTITLYYRLVIHNGDVTSLNLNKMQKEYEVTPVD</sequence>
<name>A0AAE3ETP4_9FLAO</name>
<reference evidence="1" key="1">
    <citation type="submission" date="2023-02" db="EMBL/GenBank/DDBJ databases">
        <title>Genome of Flavobacteriaceae gen. nov. sp. strain F89.</title>
        <authorList>
            <person name="Wang Y."/>
        </authorList>
    </citation>
    <scope>NUCLEOTIDE SEQUENCE</scope>
    <source>
        <strain evidence="1">F89</strain>
    </source>
</reference>
<comment type="caution">
    <text evidence="1">The sequence shown here is derived from an EMBL/GenBank/DDBJ whole genome shotgun (WGS) entry which is preliminary data.</text>
</comment>
<organism evidence="1 2">
    <name type="scientific">Cerina litoralis</name>
    <dbReference type="NCBI Taxonomy" id="2874477"/>
    <lineage>
        <taxon>Bacteria</taxon>
        <taxon>Pseudomonadati</taxon>
        <taxon>Bacteroidota</taxon>
        <taxon>Flavobacteriia</taxon>
        <taxon>Flavobacteriales</taxon>
        <taxon>Flavobacteriaceae</taxon>
        <taxon>Cerina</taxon>
    </lineage>
</organism>
<gene>
    <name evidence="1" type="ORF">K8352_04800</name>
</gene>
<evidence type="ECO:0000313" key="1">
    <source>
        <dbReference type="EMBL" id="MCG2460054.1"/>
    </source>
</evidence>